<dbReference type="Gene3D" id="1.10.20.10">
    <property type="entry name" value="Histone, subunit A"/>
    <property type="match status" value="1"/>
</dbReference>
<comment type="caution">
    <text evidence="10">The sequence shown here is derived from an EMBL/GenBank/DDBJ whole genome shotgun (WGS) entry which is preliminary data.</text>
</comment>
<dbReference type="CDD" id="cd22911">
    <property type="entry name" value="HFD_H3"/>
    <property type="match status" value="1"/>
</dbReference>
<dbReference type="InterPro" id="IPR007125">
    <property type="entry name" value="H2A/H2B/H3"/>
</dbReference>
<dbReference type="SUPFAM" id="SSF47113">
    <property type="entry name" value="Histone-fold"/>
    <property type="match status" value="1"/>
</dbReference>
<comment type="similarity">
    <text evidence="3">Belongs to the histone H3 family.</text>
</comment>
<evidence type="ECO:0000256" key="1">
    <source>
        <dbReference type="ARBA" id="ARBA00004123"/>
    </source>
</evidence>
<dbReference type="GO" id="GO:0030527">
    <property type="term" value="F:structural constituent of chromatin"/>
    <property type="evidence" value="ECO:0007669"/>
    <property type="project" value="InterPro"/>
</dbReference>
<dbReference type="SMART" id="SM00428">
    <property type="entry name" value="H3"/>
    <property type="match status" value="1"/>
</dbReference>
<keyword evidence="5" id="KW-0238">DNA-binding</keyword>
<evidence type="ECO:0000256" key="5">
    <source>
        <dbReference type="ARBA" id="ARBA00023125"/>
    </source>
</evidence>
<reference evidence="10 11" key="1">
    <citation type="submission" date="2024-03" db="EMBL/GenBank/DDBJ databases">
        <title>Adaptation during the transition from Ophiocordyceps entomopathogen to insect associate is accompanied by gene loss and intensified selection.</title>
        <authorList>
            <person name="Ward C.M."/>
            <person name="Onetto C.A."/>
            <person name="Borneman A.R."/>
        </authorList>
    </citation>
    <scope>NUCLEOTIDE SEQUENCE [LARGE SCALE GENOMIC DNA]</scope>
    <source>
        <strain evidence="10">AWRI1</strain>
        <tissue evidence="10">Single Adult Female</tissue>
    </source>
</reference>
<gene>
    <name evidence="10" type="ORF">V9T40_007799</name>
</gene>
<dbReference type="GO" id="GO:0003677">
    <property type="term" value="F:DNA binding"/>
    <property type="evidence" value="ECO:0007669"/>
    <property type="project" value="UniProtKB-KW"/>
</dbReference>
<protein>
    <recommendedName>
        <fullName evidence="9">Core Histone H2A/H2B/H3 domain-containing protein</fullName>
    </recommendedName>
</protein>
<evidence type="ECO:0000259" key="9">
    <source>
        <dbReference type="Pfam" id="PF00125"/>
    </source>
</evidence>
<evidence type="ECO:0000313" key="11">
    <source>
        <dbReference type="Proteomes" id="UP001367676"/>
    </source>
</evidence>
<keyword evidence="4" id="KW-0158">Chromosome</keyword>
<keyword evidence="6" id="KW-0539">Nucleus</keyword>
<dbReference type="PRINTS" id="PR00622">
    <property type="entry name" value="HISTONEH3"/>
</dbReference>
<proteinExistence type="inferred from homology"/>
<dbReference type="GO" id="GO:0046982">
    <property type="term" value="F:protein heterodimerization activity"/>
    <property type="evidence" value="ECO:0007669"/>
    <property type="project" value="InterPro"/>
</dbReference>
<feature type="domain" description="Core Histone H2A/H2B/H3" evidence="9">
    <location>
        <begin position="124"/>
        <end position="210"/>
    </location>
</feature>
<dbReference type="Pfam" id="PF00125">
    <property type="entry name" value="Histone"/>
    <property type="match status" value="1"/>
</dbReference>
<organism evidence="10 11">
    <name type="scientific">Parthenolecanium corni</name>
    <dbReference type="NCBI Taxonomy" id="536013"/>
    <lineage>
        <taxon>Eukaryota</taxon>
        <taxon>Metazoa</taxon>
        <taxon>Ecdysozoa</taxon>
        <taxon>Arthropoda</taxon>
        <taxon>Hexapoda</taxon>
        <taxon>Insecta</taxon>
        <taxon>Pterygota</taxon>
        <taxon>Neoptera</taxon>
        <taxon>Paraneoptera</taxon>
        <taxon>Hemiptera</taxon>
        <taxon>Sternorrhyncha</taxon>
        <taxon>Coccoidea</taxon>
        <taxon>Coccidae</taxon>
        <taxon>Parthenolecanium</taxon>
    </lineage>
</organism>
<dbReference type="GO" id="GO:0000786">
    <property type="term" value="C:nucleosome"/>
    <property type="evidence" value="ECO:0007669"/>
    <property type="project" value="UniProtKB-KW"/>
</dbReference>
<keyword evidence="11" id="KW-1185">Reference proteome</keyword>
<evidence type="ECO:0000313" key="10">
    <source>
        <dbReference type="EMBL" id="KAK7593047.1"/>
    </source>
</evidence>
<dbReference type="EMBL" id="JBBCAQ010000020">
    <property type="protein sequence ID" value="KAK7593047.1"/>
    <property type="molecule type" value="Genomic_DNA"/>
</dbReference>
<dbReference type="FunFam" id="1.10.20.10:FF:000085">
    <property type="entry name" value="Histone H3.2"/>
    <property type="match status" value="1"/>
</dbReference>
<evidence type="ECO:0000256" key="4">
    <source>
        <dbReference type="ARBA" id="ARBA00022454"/>
    </source>
</evidence>
<evidence type="ECO:0000256" key="8">
    <source>
        <dbReference type="SAM" id="MobiDB-lite"/>
    </source>
</evidence>
<keyword evidence="7" id="KW-0544">Nucleosome core</keyword>
<evidence type="ECO:0000256" key="6">
    <source>
        <dbReference type="ARBA" id="ARBA00023242"/>
    </source>
</evidence>
<dbReference type="InterPro" id="IPR000164">
    <property type="entry name" value="Histone_H3/CENP-A"/>
</dbReference>
<dbReference type="GO" id="GO:0005634">
    <property type="term" value="C:nucleus"/>
    <property type="evidence" value="ECO:0007669"/>
    <property type="project" value="UniProtKB-SubCell"/>
</dbReference>
<evidence type="ECO:0000256" key="3">
    <source>
        <dbReference type="ARBA" id="ARBA00010343"/>
    </source>
</evidence>
<accession>A0AAN9TM09</accession>
<comment type="subcellular location">
    <subcellularLocation>
        <location evidence="2">Chromosome</location>
    </subcellularLocation>
    <subcellularLocation>
        <location evidence="1">Nucleus</location>
    </subcellularLocation>
</comment>
<evidence type="ECO:0000256" key="2">
    <source>
        <dbReference type="ARBA" id="ARBA00004286"/>
    </source>
</evidence>
<dbReference type="AlphaFoldDB" id="A0AAN9TM09"/>
<name>A0AAN9TM09_9HEMI</name>
<sequence length="217" mass="24315">MAPRKVTHTFKQVKLVYRSPLNVSGARSANGPTPFGARNMGQKMVTPTTIEIAPSTSNASPEEVRPIGHKSTTNSAKQKGKKGPKCIKTVPNNSVEIEIPAITPEASEGAIAPKTRKPYRLKQNTRALREIRKYQKSTDLLIRKRCFQRVVREIAQNCKHDLRFQSEALGALQEASESFLVALFEDIQQCAIHAKRVTIQPPDVRLARRLSRFDELF</sequence>
<dbReference type="Proteomes" id="UP001367676">
    <property type="component" value="Unassembled WGS sequence"/>
</dbReference>
<feature type="region of interest" description="Disordered" evidence="8">
    <location>
        <begin position="53"/>
        <end position="88"/>
    </location>
</feature>
<evidence type="ECO:0000256" key="7">
    <source>
        <dbReference type="ARBA" id="ARBA00023269"/>
    </source>
</evidence>
<dbReference type="InterPro" id="IPR009072">
    <property type="entry name" value="Histone-fold"/>
</dbReference>
<dbReference type="PANTHER" id="PTHR11426">
    <property type="entry name" value="HISTONE H3"/>
    <property type="match status" value="1"/>
</dbReference>